<dbReference type="Gene3D" id="2.40.420.20">
    <property type="match status" value="1"/>
</dbReference>
<dbReference type="Pfam" id="PF25917">
    <property type="entry name" value="BSH_RND"/>
    <property type="match status" value="1"/>
</dbReference>
<comment type="caution">
    <text evidence="8">The sequence shown here is derived from an EMBL/GenBank/DDBJ whole genome shotgun (WGS) entry which is preliminary data.</text>
</comment>
<dbReference type="Pfam" id="PF25967">
    <property type="entry name" value="RND-MFP_C"/>
    <property type="match status" value="1"/>
</dbReference>
<evidence type="ECO:0000256" key="1">
    <source>
        <dbReference type="ARBA" id="ARBA00004196"/>
    </source>
</evidence>
<evidence type="ECO:0000259" key="4">
    <source>
        <dbReference type="Pfam" id="PF25876"/>
    </source>
</evidence>
<evidence type="ECO:0000256" key="2">
    <source>
        <dbReference type="ARBA" id="ARBA00009477"/>
    </source>
</evidence>
<dbReference type="NCBIfam" id="TIGR01730">
    <property type="entry name" value="RND_mfp"/>
    <property type="match status" value="1"/>
</dbReference>
<dbReference type="PROSITE" id="PS51257">
    <property type="entry name" value="PROKAR_LIPOPROTEIN"/>
    <property type="match status" value="1"/>
</dbReference>
<proteinExistence type="inferred from homology"/>
<dbReference type="InterPro" id="IPR058624">
    <property type="entry name" value="MdtA-like_HH"/>
</dbReference>
<dbReference type="FunFam" id="2.40.420.20:FF:000001">
    <property type="entry name" value="Efflux RND transporter periplasmic adaptor subunit"/>
    <property type="match status" value="1"/>
</dbReference>
<feature type="domain" description="Multidrug resistance protein MdtA-like beta-barrel" evidence="6">
    <location>
        <begin position="208"/>
        <end position="292"/>
    </location>
</feature>
<name>A0A7W9BUE6_9SPHN</name>
<comment type="subcellular location">
    <subcellularLocation>
        <location evidence="1">Cell envelope</location>
    </subcellularLocation>
</comment>
<sequence>MLPSPLRLAPILLLGLSLTGCGGASDAPMGPPPTPEVGVVTLAAQPVTTTTELTGRIAATAMAEVRPQVDGIIKARLFEEGAVVRAGQPLYQIDPRLYRATRDQTAAQLASAQAAAVTAQAKVARYNRLQSADAVARQDVDDAVATARQAAASTAQYRASLRTANVNLGFTRVYAPISGRIGRSAFTVGALVTAGQTSALATISQLDPIFVDIQQSSTALLDLRESLANGDTLPASTTVRLTLENGRGYAQTGTIQFGEVTVDTTTSTVTLRARFPNPQGILLPGMFVRLTVPQTVVRNGILAPQQGITRDAKGNATALVVGADNKVALRQVTTGQAIGDKWLVTAGLKAGDRLIVQGTDKAQAGAAVKPVAVQTGTK</sequence>
<feature type="domain" description="Multidrug resistance protein MdtA-like barrel-sandwich hybrid" evidence="5">
    <location>
        <begin position="62"/>
        <end position="203"/>
    </location>
</feature>
<evidence type="ECO:0000259" key="7">
    <source>
        <dbReference type="Pfam" id="PF25967"/>
    </source>
</evidence>
<dbReference type="InterPro" id="IPR006143">
    <property type="entry name" value="RND_pump_MFP"/>
</dbReference>
<dbReference type="GO" id="GO:0015721">
    <property type="term" value="P:bile acid and bile salt transport"/>
    <property type="evidence" value="ECO:0007669"/>
    <property type="project" value="TreeGrafter"/>
</dbReference>
<accession>A0A7W9BUE6</accession>
<feature type="signal peptide" evidence="3">
    <location>
        <begin position="1"/>
        <end position="24"/>
    </location>
</feature>
<evidence type="ECO:0000313" key="8">
    <source>
        <dbReference type="EMBL" id="MBB5730326.1"/>
    </source>
</evidence>
<keyword evidence="3" id="KW-0732">Signal</keyword>
<feature type="domain" description="Multidrug resistance protein MdtA-like alpha-helical hairpin" evidence="4">
    <location>
        <begin position="103"/>
        <end position="171"/>
    </location>
</feature>
<dbReference type="Gene3D" id="2.40.50.100">
    <property type="match status" value="1"/>
</dbReference>
<dbReference type="PANTHER" id="PTHR30158">
    <property type="entry name" value="ACRA/E-RELATED COMPONENT OF DRUG EFFLUX TRANSPORTER"/>
    <property type="match status" value="1"/>
</dbReference>
<dbReference type="Gene3D" id="1.10.287.470">
    <property type="entry name" value="Helix hairpin bin"/>
    <property type="match status" value="1"/>
</dbReference>
<reference evidence="8 9" key="1">
    <citation type="submission" date="2020-08" db="EMBL/GenBank/DDBJ databases">
        <title>Genomic Encyclopedia of Type Strains, Phase IV (KMG-IV): sequencing the most valuable type-strain genomes for metagenomic binning, comparative biology and taxonomic classification.</title>
        <authorList>
            <person name="Goeker M."/>
        </authorList>
    </citation>
    <scope>NUCLEOTIDE SEQUENCE [LARGE SCALE GENOMIC DNA]</scope>
    <source>
        <strain evidence="8 9">DSM 103336</strain>
    </source>
</reference>
<organism evidence="8 9">
    <name type="scientific">Sphingomonas prati</name>
    <dbReference type="NCBI Taxonomy" id="1843237"/>
    <lineage>
        <taxon>Bacteria</taxon>
        <taxon>Pseudomonadati</taxon>
        <taxon>Pseudomonadota</taxon>
        <taxon>Alphaproteobacteria</taxon>
        <taxon>Sphingomonadales</taxon>
        <taxon>Sphingomonadaceae</taxon>
        <taxon>Sphingomonas</taxon>
    </lineage>
</organism>
<dbReference type="EMBL" id="JACIJR010000006">
    <property type="protein sequence ID" value="MBB5730326.1"/>
    <property type="molecule type" value="Genomic_DNA"/>
</dbReference>
<keyword evidence="9" id="KW-1185">Reference proteome</keyword>
<evidence type="ECO:0000256" key="3">
    <source>
        <dbReference type="SAM" id="SignalP"/>
    </source>
</evidence>
<dbReference type="GO" id="GO:0022857">
    <property type="term" value="F:transmembrane transporter activity"/>
    <property type="evidence" value="ECO:0007669"/>
    <property type="project" value="InterPro"/>
</dbReference>
<gene>
    <name evidence="8" type="ORF">FHS99_002824</name>
</gene>
<feature type="chain" id="PRO_5030775555" evidence="3">
    <location>
        <begin position="25"/>
        <end position="378"/>
    </location>
</feature>
<evidence type="ECO:0000313" key="9">
    <source>
        <dbReference type="Proteomes" id="UP000546701"/>
    </source>
</evidence>
<dbReference type="SUPFAM" id="SSF111369">
    <property type="entry name" value="HlyD-like secretion proteins"/>
    <property type="match status" value="1"/>
</dbReference>
<dbReference type="GO" id="GO:0005886">
    <property type="term" value="C:plasma membrane"/>
    <property type="evidence" value="ECO:0007669"/>
    <property type="project" value="UniProtKB-SubCell"/>
</dbReference>
<comment type="similarity">
    <text evidence="2">Belongs to the membrane fusion protein (MFP) (TC 8.A.1) family.</text>
</comment>
<dbReference type="InterPro" id="IPR058626">
    <property type="entry name" value="MdtA-like_b-barrel"/>
</dbReference>
<dbReference type="Pfam" id="PF25876">
    <property type="entry name" value="HH_MFP_RND"/>
    <property type="match status" value="1"/>
</dbReference>
<protein>
    <submittedName>
        <fullName evidence="8">Membrane fusion protein (Multidrug efflux system)</fullName>
    </submittedName>
</protein>
<dbReference type="Proteomes" id="UP000546701">
    <property type="component" value="Unassembled WGS sequence"/>
</dbReference>
<feature type="domain" description="Multidrug resistance protein MdtA-like C-terminal permuted SH3" evidence="7">
    <location>
        <begin position="299"/>
        <end position="361"/>
    </location>
</feature>
<dbReference type="AlphaFoldDB" id="A0A7W9BUE6"/>
<evidence type="ECO:0000259" key="5">
    <source>
        <dbReference type="Pfam" id="PF25917"/>
    </source>
</evidence>
<dbReference type="Pfam" id="PF25944">
    <property type="entry name" value="Beta-barrel_RND"/>
    <property type="match status" value="1"/>
</dbReference>
<evidence type="ECO:0000259" key="6">
    <source>
        <dbReference type="Pfam" id="PF25944"/>
    </source>
</evidence>
<dbReference type="PANTHER" id="PTHR30158:SF3">
    <property type="entry name" value="MULTIDRUG EFFLUX PUMP SUBUNIT ACRA-RELATED"/>
    <property type="match status" value="1"/>
</dbReference>
<dbReference type="InterPro" id="IPR058625">
    <property type="entry name" value="MdtA-like_BSH"/>
</dbReference>
<dbReference type="GO" id="GO:0046677">
    <property type="term" value="P:response to antibiotic"/>
    <property type="evidence" value="ECO:0007669"/>
    <property type="project" value="TreeGrafter"/>
</dbReference>
<dbReference type="Gene3D" id="2.40.30.170">
    <property type="match status" value="1"/>
</dbReference>
<dbReference type="InterPro" id="IPR058627">
    <property type="entry name" value="MdtA-like_C"/>
</dbReference>
<dbReference type="RefSeq" id="WP_184075290.1">
    <property type="nucleotide sequence ID" value="NZ_BMJP01000004.1"/>
</dbReference>